<dbReference type="AlphaFoldDB" id="F0WP64"/>
<sequence>MERDPMLHLIIQLIARCITRMSDPKPPSNGSEKIEDPYASVTEYLDQLEDSEVSEEISELLQWIAQEEARRLRHCDSQRGYRARKRSEPILALKNKVSLLHGIRNLLQESASLQRHNSYYQAKITEIRNVLSKNKGR</sequence>
<proteinExistence type="predicted"/>
<dbReference type="EMBL" id="FR824226">
    <property type="protein sequence ID" value="CCA23110.1"/>
    <property type="molecule type" value="Genomic_DNA"/>
</dbReference>
<evidence type="ECO:0000313" key="1">
    <source>
        <dbReference type="EMBL" id="CCA23110.1"/>
    </source>
</evidence>
<reference evidence="1" key="1">
    <citation type="journal article" date="2011" name="PLoS Biol.">
        <title>Gene gain and loss during evolution of obligate parasitism in the white rust pathogen of Arabidopsis thaliana.</title>
        <authorList>
            <person name="Kemen E."/>
            <person name="Gardiner A."/>
            <person name="Schultz-Larsen T."/>
            <person name="Kemen A.C."/>
            <person name="Balmuth A.L."/>
            <person name="Robert-Seilaniantz A."/>
            <person name="Bailey K."/>
            <person name="Holub E."/>
            <person name="Studholme D.J."/>
            <person name="Maclean D."/>
            <person name="Jones J.D."/>
        </authorList>
    </citation>
    <scope>NUCLEOTIDE SEQUENCE</scope>
</reference>
<organism evidence="1">
    <name type="scientific">Albugo laibachii Nc14</name>
    <dbReference type="NCBI Taxonomy" id="890382"/>
    <lineage>
        <taxon>Eukaryota</taxon>
        <taxon>Sar</taxon>
        <taxon>Stramenopiles</taxon>
        <taxon>Oomycota</taxon>
        <taxon>Peronosporomycetes</taxon>
        <taxon>Albuginales</taxon>
        <taxon>Albuginaceae</taxon>
        <taxon>Albugo</taxon>
    </lineage>
</organism>
<dbReference type="HOGENOM" id="CLU_2077435_0_0_1"/>
<gene>
    <name evidence="1" type="primary">AlNc14C181G8212</name>
    <name evidence="1" type="ORF">ALNC14_092530</name>
</gene>
<protein>
    <submittedName>
        <fullName evidence="1">AlNc14C181G8212 protein</fullName>
    </submittedName>
</protein>
<accession>F0WP64</accession>
<name>F0WP64_9STRA</name>
<reference evidence="1" key="2">
    <citation type="submission" date="2011-02" db="EMBL/GenBank/DDBJ databases">
        <authorList>
            <person name="MacLean D."/>
        </authorList>
    </citation>
    <scope>NUCLEOTIDE SEQUENCE</scope>
</reference>